<evidence type="ECO:0000256" key="1">
    <source>
        <dbReference type="ARBA" id="ARBA00008655"/>
    </source>
</evidence>
<dbReference type="InterPro" id="IPR004552">
    <property type="entry name" value="AGP_acyltrans"/>
</dbReference>
<evidence type="ECO:0000313" key="8">
    <source>
        <dbReference type="Proteomes" id="UP000663131"/>
    </source>
</evidence>
<gene>
    <name evidence="7" type="ORF">BRETT_001679</name>
</gene>
<evidence type="ECO:0000259" key="6">
    <source>
        <dbReference type="SMART" id="SM00563"/>
    </source>
</evidence>
<evidence type="ECO:0000256" key="5">
    <source>
        <dbReference type="SAM" id="Phobius"/>
    </source>
</evidence>
<dbReference type="EMBL" id="CP063132">
    <property type="protein sequence ID" value="QOU18613.1"/>
    <property type="molecule type" value="Genomic_DNA"/>
</dbReference>
<reference evidence="7" key="2">
    <citation type="journal article" name="BMC Genomics">
        <title>New genome assemblies reveal patterns of domestication and adaptation across Brettanomyces (Dekkera) species.</title>
        <authorList>
            <person name="Roach M.J."/>
            <person name="Borneman A.R."/>
        </authorList>
    </citation>
    <scope>NUCLEOTIDE SEQUENCE</scope>
    <source>
        <strain evidence="7">UCD 2041</strain>
    </source>
</reference>
<dbReference type="OrthoDB" id="202234at2759"/>
<dbReference type="RefSeq" id="XP_041135106.1">
    <property type="nucleotide sequence ID" value="XM_041280223.1"/>
</dbReference>
<keyword evidence="5" id="KW-0812">Transmembrane</keyword>
<dbReference type="KEGG" id="bbrx:BRETT_001679"/>
<comment type="similarity">
    <text evidence="1 4">Belongs to the 1-acyl-sn-glycerol-3-phosphate acyltransferase family.</text>
</comment>
<dbReference type="GO" id="GO:0005783">
    <property type="term" value="C:endoplasmic reticulum"/>
    <property type="evidence" value="ECO:0007669"/>
    <property type="project" value="TreeGrafter"/>
</dbReference>
<dbReference type="PANTHER" id="PTHR10434:SF11">
    <property type="entry name" value="1-ACYL-SN-GLYCEROL-3-PHOSPHATE ACYLTRANSFERASE"/>
    <property type="match status" value="1"/>
</dbReference>
<feature type="transmembrane region" description="Helical" evidence="5">
    <location>
        <begin position="18"/>
        <end position="41"/>
    </location>
</feature>
<dbReference type="NCBIfam" id="TIGR00530">
    <property type="entry name" value="AGP_acyltrn"/>
    <property type="match status" value="1"/>
</dbReference>
<keyword evidence="5" id="KW-1133">Transmembrane helix</keyword>
<keyword evidence="2 4" id="KW-0808">Transferase</keyword>
<dbReference type="Proteomes" id="UP000663131">
    <property type="component" value="Chromosome 4"/>
</dbReference>
<dbReference type="PANTHER" id="PTHR10434">
    <property type="entry name" value="1-ACYL-SN-GLYCEROL-3-PHOSPHATE ACYLTRANSFERASE"/>
    <property type="match status" value="1"/>
</dbReference>
<sequence>MTFFCGIGKSIKFYTKGFFALTLLLLSATYGVLCSLVMSLVGQRQYAQYSVARVYYALLSFFMGLKIEVDRPELLTKLPALLISNHQSEMDIYILGRVFPPKCVITAKNSLKYVPFLGWFMYLSGTFFLVRHNKKKDVSTLNRALAQLKQRKGGLYMFPEGTRSYATRPTLLPFKKGAFHLAIQGQIPIIPIVVSNTSNIYSMKLKNFNRGTVKIKILDPIPTVGLTKDDVPKLCLDTEKKMREAITDLGMSVLSGGERKKVNDHENIDETTTLLDH</sequence>
<comment type="catalytic activity">
    <reaction evidence="4">
        <text>a 1-acyl-sn-glycero-3-phosphate + an acyl-CoA = a 1,2-diacyl-sn-glycero-3-phosphate + CoA</text>
        <dbReference type="Rhea" id="RHEA:19709"/>
        <dbReference type="ChEBI" id="CHEBI:57287"/>
        <dbReference type="ChEBI" id="CHEBI:57970"/>
        <dbReference type="ChEBI" id="CHEBI:58342"/>
        <dbReference type="ChEBI" id="CHEBI:58608"/>
        <dbReference type="EC" id="2.3.1.51"/>
    </reaction>
</comment>
<keyword evidence="3 4" id="KW-0012">Acyltransferase</keyword>
<evidence type="ECO:0000256" key="4">
    <source>
        <dbReference type="RuleBase" id="RU361267"/>
    </source>
</evidence>
<name>A0A871QZ20_DEKBR</name>
<keyword evidence="4" id="KW-1208">Phospholipid metabolism</keyword>
<comment type="domain">
    <text evidence="4">The HXXXXD motif is essential for acyltransferase activity and may constitute the binding site for the phosphate moiety of the glycerol-3-phosphate.</text>
</comment>
<dbReference type="EC" id="2.3.1.51" evidence="4"/>
<keyword evidence="4" id="KW-0444">Lipid biosynthesis</keyword>
<protein>
    <recommendedName>
        <fullName evidence="4">1-acyl-sn-glycerol-3-phosphate acyltransferase</fullName>
        <ecNumber evidence="4">2.3.1.51</ecNumber>
    </recommendedName>
</protein>
<dbReference type="CDD" id="cd07989">
    <property type="entry name" value="LPLAT_AGPAT-like"/>
    <property type="match status" value="1"/>
</dbReference>
<dbReference type="InterPro" id="IPR002123">
    <property type="entry name" value="Plipid/glycerol_acylTrfase"/>
</dbReference>
<keyword evidence="4" id="KW-0443">Lipid metabolism</keyword>
<dbReference type="SUPFAM" id="SSF69593">
    <property type="entry name" value="Glycerol-3-phosphate (1)-acyltransferase"/>
    <property type="match status" value="1"/>
</dbReference>
<evidence type="ECO:0000313" key="7">
    <source>
        <dbReference type="EMBL" id="QOU18613.1"/>
    </source>
</evidence>
<dbReference type="SMART" id="SM00563">
    <property type="entry name" value="PlsC"/>
    <property type="match status" value="1"/>
</dbReference>
<reference evidence="7" key="1">
    <citation type="submission" date="2020-10" db="EMBL/GenBank/DDBJ databases">
        <authorList>
            <person name="Palmer J.M."/>
        </authorList>
    </citation>
    <scope>NUCLEOTIDE SEQUENCE</scope>
    <source>
        <strain evidence="7">UCD 2041</strain>
    </source>
</reference>
<dbReference type="GO" id="GO:0016020">
    <property type="term" value="C:membrane"/>
    <property type="evidence" value="ECO:0007669"/>
    <property type="project" value="InterPro"/>
</dbReference>
<organism evidence="7 8">
    <name type="scientific">Dekkera bruxellensis</name>
    <name type="common">Brettanomyces custersii</name>
    <dbReference type="NCBI Taxonomy" id="5007"/>
    <lineage>
        <taxon>Eukaryota</taxon>
        <taxon>Fungi</taxon>
        <taxon>Dikarya</taxon>
        <taxon>Ascomycota</taxon>
        <taxon>Saccharomycotina</taxon>
        <taxon>Pichiomycetes</taxon>
        <taxon>Pichiales</taxon>
        <taxon>Pichiaceae</taxon>
        <taxon>Brettanomyces</taxon>
    </lineage>
</organism>
<feature type="transmembrane region" description="Helical" evidence="5">
    <location>
        <begin position="113"/>
        <end position="130"/>
    </location>
</feature>
<dbReference type="GeneID" id="64573603"/>
<dbReference type="Pfam" id="PF01553">
    <property type="entry name" value="Acyltransferase"/>
    <property type="match status" value="1"/>
</dbReference>
<dbReference type="GO" id="GO:0003841">
    <property type="term" value="F:1-acylglycerol-3-phosphate O-acyltransferase activity"/>
    <property type="evidence" value="ECO:0007669"/>
    <property type="project" value="UniProtKB-UniRule"/>
</dbReference>
<feature type="domain" description="Phospholipid/glycerol acyltransferase" evidence="6">
    <location>
        <begin position="80"/>
        <end position="197"/>
    </location>
</feature>
<accession>A0A871QZ20</accession>
<dbReference type="GO" id="GO:0006654">
    <property type="term" value="P:phosphatidic acid biosynthetic process"/>
    <property type="evidence" value="ECO:0007669"/>
    <property type="project" value="TreeGrafter"/>
</dbReference>
<proteinExistence type="inferred from homology"/>
<feature type="transmembrane region" description="Helical" evidence="5">
    <location>
        <begin position="53"/>
        <end position="69"/>
    </location>
</feature>
<evidence type="ECO:0000256" key="2">
    <source>
        <dbReference type="ARBA" id="ARBA00022679"/>
    </source>
</evidence>
<dbReference type="AlphaFoldDB" id="A0A871QZ20"/>
<keyword evidence="4" id="KW-0594">Phospholipid biosynthesis</keyword>
<evidence type="ECO:0000256" key="3">
    <source>
        <dbReference type="ARBA" id="ARBA00023315"/>
    </source>
</evidence>
<keyword evidence="5" id="KW-0472">Membrane</keyword>